<organism evidence="1">
    <name type="scientific">freshwater metagenome</name>
    <dbReference type="NCBI Taxonomy" id="449393"/>
    <lineage>
        <taxon>unclassified sequences</taxon>
        <taxon>metagenomes</taxon>
        <taxon>ecological metagenomes</taxon>
    </lineage>
</organism>
<reference evidence="1" key="1">
    <citation type="submission" date="2020-05" db="EMBL/GenBank/DDBJ databases">
        <authorList>
            <person name="Chiriac C."/>
            <person name="Salcher M."/>
            <person name="Ghai R."/>
            <person name="Kavagutti S V."/>
        </authorList>
    </citation>
    <scope>NUCLEOTIDE SEQUENCE</scope>
</reference>
<name>A0A6J6LCB7_9ZZZZ</name>
<dbReference type="EMBL" id="CAEZWV010000001">
    <property type="protein sequence ID" value="CAB4659617.1"/>
    <property type="molecule type" value="Genomic_DNA"/>
</dbReference>
<sequence>MDIRIGITQAPREIAIEVEDDAKAREALKKNVEAALKGEIITLWITDKKGRDTAIPTAKIAYVEIGSSDPDRKIGFGG</sequence>
<accession>A0A6J6LCB7</accession>
<proteinExistence type="predicted"/>
<protein>
    <submittedName>
        <fullName evidence="1">Unannotated protein</fullName>
    </submittedName>
</protein>
<dbReference type="AlphaFoldDB" id="A0A6J6LCB7"/>
<dbReference type="Pfam" id="PF11305">
    <property type="entry name" value="DUF3107"/>
    <property type="match status" value="1"/>
</dbReference>
<evidence type="ECO:0000313" key="1">
    <source>
        <dbReference type="EMBL" id="CAB4659617.1"/>
    </source>
</evidence>
<dbReference type="InterPro" id="IPR021456">
    <property type="entry name" value="DUF3107"/>
</dbReference>
<gene>
    <name evidence="1" type="ORF">UFOPK2295_00073</name>
</gene>